<comment type="caution">
    <text evidence="1">The sequence shown here is derived from an EMBL/GenBank/DDBJ whole genome shotgun (WGS) entry which is preliminary data.</text>
</comment>
<evidence type="ECO:0000313" key="2">
    <source>
        <dbReference type="Proteomes" id="UP000654279"/>
    </source>
</evidence>
<dbReference type="EMBL" id="JACRSO010000004">
    <property type="protein sequence ID" value="MBC8529803.1"/>
    <property type="molecule type" value="Genomic_DNA"/>
</dbReference>
<keyword evidence="2" id="KW-1185">Reference proteome</keyword>
<proteinExistence type="predicted"/>
<organism evidence="1 2">
    <name type="scientific">Luoshenia tenuis</name>
    <dbReference type="NCBI Taxonomy" id="2763654"/>
    <lineage>
        <taxon>Bacteria</taxon>
        <taxon>Bacillati</taxon>
        <taxon>Bacillota</taxon>
        <taxon>Clostridia</taxon>
        <taxon>Christensenellales</taxon>
        <taxon>Christensenellaceae</taxon>
        <taxon>Luoshenia</taxon>
    </lineage>
</organism>
<dbReference type="RefSeq" id="WP_249285614.1">
    <property type="nucleotide sequence ID" value="NZ_JACRSO010000004.1"/>
</dbReference>
<protein>
    <submittedName>
        <fullName evidence="1">Uncharacterized protein</fullName>
    </submittedName>
</protein>
<accession>A0A926HN41</accession>
<evidence type="ECO:0000313" key="1">
    <source>
        <dbReference type="EMBL" id="MBC8529803.1"/>
    </source>
</evidence>
<sequence length="56" mass="6207">MANLSTRFNSIDNEKVFPAISEAVGALVADTEPWAIKKWKAGVFAPAFFILPKWVI</sequence>
<dbReference type="Proteomes" id="UP000654279">
    <property type="component" value="Unassembled WGS sequence"/>
</dbReference>
<name>A0A926HN41_9FIRM</name>
<gene>
    <name evidence="1" type="ORF">H8699_10230</name>
</gene>
<dbReference type="AlphaFoldDB" id="A0A926HN41"/>
<reference evidence="1" key="1">
    <citation type="submission" date="2020-08" db="EMBL/GenBank/DDBJ databases">
        <title>Genome public.</title>
        <authorList>
            <person name="Liu C."/>
            <person name="Sun Q."/>
        </authorList>
    </citation>
    <scope>NUCLEOTIDE SEQUENCE</scope>
    <source>
        <strain evidence="1">NSJ-44</strain>
    </source>
</reference>